<evidence type="ECO:0000313" key="6">
    <source>
        <dbReference type="EMBL" id="MDX6804721.1"/>
    </source>
</evidence>
<evidence type="ECO:0000259" key="5">
    <source>
        <dbReference type="SMART" id="SM00062"/>
    </source>
</evidence>
<evidence type="ECO:0000256" key="4">
    <source>
        <dbReference type="SAM" id="SignalP"/>
    </source>
</evidence>
<evidence type="ECO:0000256" key="2">
    <source>
        <dbReference type="ARBA" id="ARBA00022448"/>
    </source>
</evidence>
<sequence length="341" mass="36220">MKYAVATATIAAIALMGLSSGASAQSTLDGVKARDKVICGANGGRPGFSGLDSKGQWQGIDADVCRAIAAATLGDAAKTQFVKVTSQTRFTALQTSEVDVLTANVTWTLSRDSSLGLDIVAPIFYDGQGLMVRKDLGVTTAMELDGATVCVEPGSTSEKIVADIFRANGISYRPVVIEDRKELNNAFFSGRCDVHVQSTSGLSSGRATAASNPDDFVILKEVYGKDPMGPVVRQGDAQWRDIVAWTVYAMMAAEEFGVTSQNVDEKKAGDNADIGRLLGTTGELGKTLGLDNDWAYRVIKQVGNYGEVFERTLGKGSPLKLDRGLNAQWKDGGLIYAPPFN</sequence>
<evidence type="ECO:0000256" key="1">
    <source>
        <dbReference type="ARBA" id="ARBA00010333"/>
    </source>
</evidence>
<feature type="signal peptide" evidence="4">
    <location>
        <begin position="1"/>
        <end position="24"/>
    </location>
</feature>
<accession>A0ABU4RPP1</accession>
<gene>
    <name evidence="6" type="ORF">SCD90_01480</name>
</gene>
<evidence type="ECO:0000256" key="3">
    <source>
        <dbReference type="ARBA" id="ARBA00022729"/>
    </source>
</evidence>
<keyword evidence="7" id="KW-1185">Reference proteome</keyword>
<comment type="similarity">
    <text evidence="1">Belongs to the bacterial solute-binding protein 3 family.</text>
</comment>
<dbReference type="CDD" id="cd13692">
    <property type="entry name" value="PBP2_BztA"/>
    <property type="match status" value="1"/>
</dbReference>
<comment type="caution">
    <text evidence="6">The sequence shown here is derived from an EMBL/GenBank/DDBJ whole genome shotgun (WGS) entry which is preliminary data.</text>
</comment>
<dbReference type="EMBL" id="JAXAFJ010000001">
    <property type="protein sequence ID" value="MDX6804721.1"/>
    <property type="molecule type" value="Genomic_DNA"/>
</dbReference>
<proteinExistence type="inferred from homology"/>
<dbReference type="RefSeq" id="WP_319842838.1">
    <property type="nucleotide sequence ID" value="NZ_JAXAFJ010000001.1"/>
</dbReference>
<name>A0ABU4RPP1_9HYPH</name>
<dbReference type="PANTHER" id="PTHR30085">
    <property type="entry name" value="AMINO ACID ABC TRANSPORTER PERMEASE"/>
    <property type="match status" value="1"/>
</dbReference>
<feature type="domain" description="Solute-binding protein family 3/N-terminal" evidence="5">
    <location>
        <begin position="36"/>
        <end position="266"/>
    </location>
</feature>
<dbReference type="Gene3D" id="3.40.190.10">
    <property type="entry name" value="Periplasmic binding protein-like II"/>
    <property type="match status" value="2"/>
</dbReference>
<dbReference type="Pfam" id="PF00497">
    <property type="entry name" value="SBP_bac_3"/>
    <property type="match status" value="1"/>
</dbReference>
<protein>
    <submittedName>
        <fullName evidence="6">Amino acid ABC transporter substrate-binding protein</fullName>
    </submittedName>
</protein>
<dbReference type="Proteomes" id="UP001274321">
    <property type="component" value="Unassembled WGS sequence"/>
</dbReference>
<feature type="chain" id="PRO_5046983822" evidence="4">
    <location>
        <begin position="25"/>
        <end position="341"/>
    </location>
</feature>
<keyword evidence="2" id="KW-0813">Transport</keyword>
<organism evidence="6 7">
    <name type="scientific">Terrihabitans rhizophilus</name>
    <dbReference type="NCBI Taxonomy" id="3092662"/>
    <lineage>
        <taxon>Bacteria</taxon>
        <taxon>Pseudomonadati</taxon>
        <taxon>Pseudomonadota</taxon>
        <taxon>Alphaproteobacteria</taxon>
        <taxon>Hyphomicrobiales</taxon>
        <taxon>Terrihabitans</taxon>
    </lineage>
</organism>
<reference evidence="6 7" key="1">
    <citation type="submission" date="2023-11" db="EMBL/GenBank/DDBJ databases">
        <authorList>
            <person name="Bao R."/>
        </authorList>
    </citation>
    <scope>NUCLEOTIDE SEQUENCE [LARGE SCALE GENOMIC DNA]</scope>
    <source>
        <strain evidence="6 7">PJ23</strain>
    </source>
</reference>
<keyword evidence="3 4" id="KW-0732">Signal</keyword>
<dbReference type="SMART" id="SM00062">
    <property type="entry name" value="PBPb"/>
    <property type="match status" value="1"/>
</dbReference>
<dbReference type="InterPro" id="IPR001638">
    <property type="entry name" value="Solute-binding_3/MltF_N"/>
</dbReference>
<dbReference type="PANTHER" id="PTHR30085:SF7">
    <property type="entry name" value="AMINO-ACID ABC TRANSPORTER-BINDING PROTEIN YHDW-RELATED"/>
    <property type="match status" value="1"/>
</dbReference>
<evidence type="ECO:0000313" key="7">
    <source>
        <dbReference type="Proteomes" id="UP001274321"/>
    </source>
</evidence>
<dbReference type="InterPro" id="IPR051455">
    <property type="entry name" value="Bact_solute-bind_prot3"/>
</dbReference>
<dbReference type="SUPFAM" id="SSF53850">
    <property type="entry name" value="Periplasmic binding protein-like II"/>
    <property type="match status" value="1"/>
</dbReference>